<evidence type="ECO:0000256" key="9">
    <source>
        <dbReference type="HAMAP-Rule" id="MF_02044"/>
    </source>
</evidence>
<proteinExistence type="inferred from homology"/>
<dbReference type="InterPro" id="IPR050535">
    <property type="entry name" value="DNA_Repair-Maintenance_Comp"/>
</dbReference>
<dbReference type="Pfam" id="PF00149">
    <property type="entry name" value="Metallophos"/>
    <property type="match status" value="1"/>
</dbReference>
<dbReference type="PANTHER" id="PTHR30337:SF0">
    <property type="entry name" value="NUCLEASE SBCCD SUBUNIT D"/>
    <property type="match status" value="1"/>
</dbReference>
<dbReference type="Proteomes" id="UP000267921">
    <property type="component" value="Unassembled WGS sequence"/>
</dbReference>
<dbReference type="InterPro" id="IPR029052">
    <property type="entry name" value="Metallo-depent_PP-like"/>
</dbReference>
<dbReference type="Proteomes" id="UP000198669">
    <property type="component" value="Unassembled WGS sequence"/>
</dbReference>
<keyword evidence="15" id="KW-1185">Reference proteome</keyword>
<name>A0A1L3Q1U8_9EURY</name>
<dbReference type="GO" id="GO:0008408">
    <property type="term" value="F:3'-5' exonuclease activity"/>
    <property type="evidence" value="ECO:0007669"/>
    <property type="project" value="UniProtKB-UniRule"/>
</dbReference>
<gene>
    <name evidence="9" type="primary">mre11</name>
    <name evidence="12" type="ORF">BHR79_04630</name>
    <name evidence="13" type="ORF">EFE40_08805</name>
    <name evidence="14" type="ORF">SAMN04515625_1446</name>
</gene>
<feature type="compositionally biased region" description="Basic and acidic residues" evidence="10">
    <location>
        <begin position="423"/>
        <end position="436"/>
    </location>
</feature>
<reference evidence="12 15" key="1">
    <citation type="submission" date="2016-10" db="EMBL/GenBank/DDBJ databases">
        <title>Methanohalophilus halophilus.</title>
        <authorList>
            <person name="L'haridon S."/>
        </authorList>
    </citation>
    <scope>NUCLEOTIDE SEQUENCE [LARGE SCALE GENOMIC DNA]</scope>
    <source>
        <strain evidence="12 15">Z-7982</strain>
    </source>
</reference>
<dbReference type="InterPro" id="IPR041796">
    <property type="entry name" value="Mre11_N"/>
</dbReference>
<feature type="region of interest" description="Disordered" evidence="10">
    <location>
        <begin position="389"/>
        <end position="451"/>
    </location>
</feature>
<keyword evidence="5 9" id="KW-0378">Hydrolase</keyword>
<evidence type="ECO:0000256" key="6">
    <source>
        <dbReference type="ARBA" id="ARBA00022839"/>
    </source>
</evidence>
<evidence type="ECO:0000313" key="12">
    <source>
        <dbReference type="EMBL" id="APH38844.1"/>
    </source>
</evidence>
<reference evidence="13 17" key="3">
    <citation type="submission" date="2018-10" db="EMBL/GenBank/DDBJ databases">
        <title>Cultivation of a novel Methanohalophilus strain from Kebrit Deep of the Red Sea and a genomic comparison of members of the genus Methanohalophilus.</title>
        <authorList>
            <person name="Guan Y."/>
            <person name="Ngugi D.K."/>
            <person name="Stingl U."/>
        </authorList>
    </citation>
    <scope>NUCLEOTIDE SEQUENCE [LARGE SCALE GENOMIC DNA]</scope>
    <source>
        <strain evidence="13 17">DSM 3094</strain>
    </source>
</reference>
<feature type="domain" description="Calcineurin-like phosphoesterase" evidence="11">
    <location>
        <begin position="5"/>
        <end position="189"/>
    </location>
</feature>
<dbReference type="EMBL" id="RJJG01000006">
    <property type="protein sequence ID" value="RNI08039.1"/>
    <property type="molecule type" value="Genomic_DNA"/>
</dbReference>
<evidence type="ECO:0000256" key="10">
    <source>
        <dbReference type="SAM" id="MobiDB-lite"/>
    </source>
</evidence>
<keyword evidence="7 9" id="KW-0234">DNA repair</keyword>
<dbReference type="GeneID" id="30583024"/>
<keyword evidence="3 9" id="KW-0255">Endonuclease</keyword>
<keyword evidence="6 9" id="KW-0269">Exonuclease</keyword>
<evidence type="ECO:0000313" key="15">
    <source>
        <dbReference type="Proteomes" id="UP000186879"/>
    </source>
</evidence>
<evidence type="ECO:0000256" key="1">
    <source>
        <dbReference type="ARBA" id="ARBA00022722"/>
    </source>
</evidence>
<dbReference type="GO" id="GO:0006302">
    <property type="term" value="P:double-strand break repair"/>
    <property type="evidence" value="ECO:0007669"/>
    <property type="project" value="UniProtKB-UniRule"/>
</dbReference>
<comment type="subunit">
    <text evidence="9">Homodimer. Forms a heterotetramer composed of two Mre11 subunits and two Rad50 subunits.</text>
</comment>
<dbReference type="KEGG" id="mhaz:BHR79_04630"/>
<keyword evidence="4 9" id="KW-0227">DNA damage</keyword>
<dbReference type="HAMAP" id="MF_02044">
    <property type="entry name" value="Mre11"/>
    <property type="match status" value="1"/>
</dbReference>
<keyword evidence="2 9" id="KW-0479">Metal-binding</keyword>
<evidence type="ECO:0000256" key="2">
    <source>
        <dbReference type="ARBA" id="ARBA00022723"/>
    </source>
</evidence>
<evidence type="ECO:0000259" key="11">
    <source>
        <dbReference type="Pfam" id="PF00149"/>
    </source>
</evidence>
<dbReference type="CDD" id="cd00840">
    <property type="entry name" value="MPP_Mre11_N"/>
    <property type="match status" value="1"/>
</dbReference>
<evidence type="ECO:0000313" key="17">
    <source>
        <dbReference type="Proteomes" id="UP000267921"/>
    </source>
</evidence>
<comment type="cofactor">
    <cofactor evidence="9">
        <name>Mn(2+)</name>
        <dbReference type="ChEBI" id="CHEBI:29035"/>
    </cofactor>
    <text evidence="9">Binds 2 manganese ions per subunit.</text>
</comment>
<reference evidence="14 16" key="2">
    <citation type="submission" date="2016-10" db="EMBL/GenBank/DDBJ databases">
        <authorList>
            <person name="de Groot N.N."/>
        </authorList>
    </citation>
    <scope>NUCLEOTIDE SEQUENCE [LARGE SCALE GENOMIC DNA]</scope>
    <source>
        <strain evidence="14 16">Z-7982</strain>
    </source>
</reference>
<dbReference type="GO" id="GO:0045027">
    <property type="term" value="F:DNA end binding"/>
    <property type="evidence" value="ECO:0007669"/>
    <property type="project" value="UniProtKB-UniRule"/>
</dbReference>
<dbReference type="GO" id="GO:0004519">
    <property type="term" value="F:endonuclease activity"/>
    <property type="evidence" value="ECO:0007669"/>
    <property type="project" value="UniProtKB-UniRule"/>
</dbReference>
<dbReference type="InterPro" id="IPR032885">
    <property type="entry name" value="Mre11_archaea-type"/>
</dbReference>
<feature type="binding site" evidence="9">
    <location>
        <position position="53"/>
    </location>
    <ligand>
        <name>Mn(2+)</name>
        <dbReference type="ChEBI" id="CHEBI:29035"/>
        <label>2</label>
    </ligand>
</feature>
<dbReference type="InterPro" id="IPR004843">
    <property type="entry name" value="Calcineurin-like_PHP"/>
</dbReference>
<evidence type="ECO:0000256" key="4">
    <source>
        <dbReference type="ARBA" id="ARBA00022763"/>
    </source>
</evidence>
<protein>
    <recommendedName>
        <fullName evidence="9">DNA double-strand break repair protein Mre11</fullName>
        <ecNumber evidence="9">3.1.-.-</ecNumber>
    </recommendedName>
</protein>
<feature type="compositionally biased region" description="Basic and acidic residues" evidence="10">
    <location>
        <begin position="389"/>
        <end position="415"/>
    </location>
</feature>
<dbReference type="GO" id="GO:0030145">
    <property type="term" value="F:manganese ion binding"/>
    <property type="evidence" value="ECO:0007669"/>
    <property type="project" value="UniProtKB-UniRule"/>
</dbReference>
<accession>A0A1L3Q1U8</accession>
<dbReference type="EC" id="3.1.-.-" evidence="9"/>
<evidence type="ECO:0000256" key="8">
    <source>
        <dbReference type="ARBA" id="ARBA00023211"/>
    </source>
</evidence>
<keyword evidence="1 9" id="KW-0540">Nuclease</keyword>
<feature type="binding site" evidence="9">
    <location>
        <position position="12"/>
    </location>
    <ligand>
        <name>Mn(2+)</name>
        <dbReference type="ChEBI" id="CHEBI:29035"/>
        <label>1</label>
    </ligand>
</feature>
<dbReference type="GO" id="GO:0000403">
    <property type="term" value="F:Y-form DNA binding"/>
    <property type="evidence" value="ECO:0007669"/>
    <property type="project" value="UniProtKB-UniRule"/>
</dbReference>
<comment type="function">
    <text evidence="9">Part of the Rad50/Mre11 complex, which is involved in the early steps of DNA double-strand break (DSB) repair. The complex may facilitate opening of the processed DNA ends to aid in the recruitment of HerA and NurA. Mre11 binds to DSB ends and has both double-stranded 3'-5' exonuclease activity and single-stranded endonuclease activity.</text>
</comment>
<evidence type="ECO:0000256" key="5">
    <source>
        <dbReference type="ARBA" id="ARBA00022801"/>
    </source>
</evidence>
<dbReference type="Proteomes" id="UP000186879">
    <property type="component" value="Chromosome"/>
</dbReference>
<keyword evidence="8 9" id="KW-0464">Manganese</keyword>
<dbReference type="OrthoDB" id="11638at2157"/>
<dbReference type="PANTHER" id="PTHR30337">
    <property type="entry name" value="COMPONENT OF ATP-DEPENDENT DSDNA EXONUCLEASE"/>
    <property type="match status" value="1"/>
</dbReference>
<feature type="binding site" evidence="9">
    <location>
        <position position="88"/>
    </location>
    <ligand>
        <name>Mn(2+)</name>
        <dbReference type="ChEBI" id="CHEBI:29035"/>
        <label>2</label>
    </ligand>
</feature>
<comment type="activity regulation">
    <text evidence="9">Nuclease activity is regulated by Rad50.</text>
</comment>
<comment type="similarity">
    <text evidence="9">Belongs to the MRE11/RAD32 family.</text>
</comment>
<dbReference type="EMBL" id="FNMU01000004">
    <property type="protein sequence ID" value="SDW70054.1"/>
    <property type="molecule type" value="Genomic_DNA"/>
</dbReference>
<feature type="binding site" evidence="9">
    <location>
        <position position="155"/>
    </location>
    <ligand>
        <name>Mn(2+)</name>
        <dbReference type="ChEBI" id="CHEBI:29035"/>
        <label>2</label>
    </ligand>
</feature>
<dbReference type="EMBL" id="CP017921">
    <property type="protein sequence ID" value="APH38844.1"/>
    <property type="molecule type" value="Genomic_DNA"/>
</dbReference>
<dbReference type="STRING" id="2177.BHR79_04630"/>
<evidence type="ECO:0000256" key="3">
    <source>
        <dbReference type="ARBA" id="ARBA00022759"/>
    </source>
</evidence>
<sequence>MDREIRLIHTADTHIGYRQYHSDVRRRDFLEAFEKVIDDAIDMKVDAVIHAGDLFDSRNPTLEDILETIQIMSKLKMAEIPLLGIVGNHESKQQTQWLDLLENMRLVRRLGNSPFMAGKIAIYGIDSIPRPKIQSFDYSVFETTGEATHNILVMHQLMKPFPFGEWDVAEVIHSFPCALDAILLGDYHKYEKTKVENTWVTYCGSTERNSAAEEEPRGYNIITVSQKGIDIGRRQINTREFLHIVVDIKDENDAYRDIFNTIREYDVKDKVVFIELKGNSQADIAYSEIEEFLDKQEVLVSRISDLRNNYPDETENQPEIIFSDPDIAAREEIKKMDLTDAGLLIDEIIRDLSIPKTTIDHKTENSIATMIEQLDFSQEIPLNIHRKKQVETTRKEEPPQNKETVFVEKGEDKKSQPSRKKKKETDAVDKDVEKKPQKTKVPRQYNLGDYL</sequence>
<dbReference type="Gene3D" id="3.60.21.10">
    <property type="match status" value="1"/>
</dbReference>
<comment type="caution">
    <text evidence="9">Lacks conserved residue(s) required for the propagation of feature annotation.</text>
</comment>
<evidence type="ECO:0000313" key="13">
    <source>
        <dbReference type="EMBL" id="RNI08039.1"/>
    </source>
</evidence>
<evidence type="ECO:0000313" key="16">
    <source>
        <dbReference type="Proteomes" id="UP000198669"/>
    </source>
</evidence>
<dbReference type="SUPFAM" id="SSF56300">
    <property type="entry name" value="Metallo-dependent phosphatases"/>
    <property type="match status" value="1"/>
</dbReference>
<organism evidence="12 15">
    <name type="scientific">Methanohalophilus halophilus</name>
    <dbReference type="NCBI Taxonomy" id="2177"/>
    <lineage>
        <taxon>Archaea</taxon>
        <taxon>Methanobacteriati</taxon>
        <taxon>Methanobacteriota</taxon>
        <taxon>Stenosarchaea group</taxon>
        <taxon>Methanomicrobia</taxon>
        <taxon>Methanosarcinales</taxon>
        <taxon>Methanosarcinaceae</taxon>
        <taxon>Methanohalophilus</taxon>
    </lineage>
</organism>
<feature type="binding site" evidence="9">
    <location>
        <position position="14"/>
    </location>
    <ligand>
        <name>Mn(2+)</name>
        <dbReference type="ChEBI" id="CHEBI:29035"/>
        <label>1</label>
    </ligand>
</feature>
<feature type="binding site" evidence="9">
    <location>
        <position position="53"/>
    </location>
    <ligand>
        <name>Mn(2+)</name>
        <dbReference type="ChEBI" id="CHEBI:29035"/>
        <label>1</label>
    </ligand>
</feature>
<dbReference type="AlphaFoldDB" id="A0A1L3Q1U8"/>
<feature type="binding site" evidence="9">
    <location>
        <position position="188"/>
    </location>
    <ligand>
        <name>Mn(2+)</name>
        <dbReference type="ChEBI" id="CHEBI:29035"/>
        <label>1</label>
    </ligand>
</feature>
<evidence type="ECO:0000256" key="7">
    <source>
        <dbReference type="ARBA" id="ARBA00023204"/>
    </source>
</evidence>
<feature type="active site" description="Proton donor" evidence="9">
    <location>
        <position position="89"/>
    </location>
</feature>
<evidence type="ECO:0000313" key="14">
    <source>
        <dbReference type="EMBL" id="SDW70054.1"/>
    </source>
</evidence>
<dbReference type="RefSeq" id="WP_072561290.1">
    <property type="nucleotide sequence ID" value="NZ_CP017921.1"/>
</dbReference>